<dbReference type="VEuPathDB" id="AmoebaDB:NF0058880"/>
<gene>
    <name evidence="10" type="ORF">FDP41_005099</name>
</gene>
<organism evidence="10 11">
    <name type="scientific">Naegleria fowleri</name>
    <name type="common">Brain eating amoeba</name>
    <dbReference type="NCBI Taxonomy" id="5763"/>
    <lineage>
        <taxon>Eukaryota</taxon>
        <taxon>Discoba</taxon>
        <taxon>Heterolobosea</taxon>
        <taxon>Tetramitia</taxon>
        <taxon>Eutetramitia</taxon>
        <taxon>Vahlkampfiidae</taxon>
        <taxon>Naegleria</taxon>
    </lineage>
</organism>
<evidence type="ECO:0000256" key="4">
    <source>
        <dbReference type="ARBA" id="ARBA00023187"/>
    </source>
</evidence>
<dbReference type="GO" id="GO:0003676">
    <property type="term" value="F:nucleic acid binding"/>
    <property type="evidence" value="ECO:0007669"/>
    <property type="project" value="InterPro"/>
</dbReference>
<keyword evidence="3" id="KW-0747">Spliceosome</keyword>
<dbReference type="Proteomes" id="UP000444721">
    <property type="component" value="Unassembled WGS sequence"/>
</dbReference>
<dbReference type="AlphaFoldDB" id="A0A6A5BLP3"/>
<evidence type="ECO:0000259" key="7">
    <source>
        <dbReference type="Pfam" id="PF03178"/>
    </source>
</evidence>
<dbReference type="GO" id="GO:0008380">
    <property type="term" value="P:RNA splicing"/>
    <property type="evidence" value="ECO:0007669"/>
    <property type="project" value="UniProtKB-KW"/>
</dbReference>
<feature type="domain" description="RSE1/DDB1/CPSF1 C-terminal" evidence="7">
    <location>
        <begin position="844"/>
        <end position="1169"/>
    </location>
</feature>
<dbReference type="GO" id="GO:0005681">
    <property type="term" value="C:spliceosomal complex"/>
    <property type="evidence" value="ECO:0007669"/>
    <property type="project" value="UniProtKB-KW"/>
</dbReference>
<dbReference type="SUPFAM" id="SSF50978">
    <property type="entry name" value="WD40 repeat-like"/>
    <property type="match status" value="1"/>
</dbReference>
<dbReference type="FunFam" id="2.130.10.10:FF:001143">
    <property type="entry name" value="Pre-mRNA-splicing factor rse-1, putative"/>
    <property type="match status" value="1"/>
</dbReference>
<dbReference type="Pfam" id="PF10433">
    <property type="entry name" value="Beta-prop_RSE1_1st"/>
    <property type="match status" value="1"/>
</dbReference>
<name>A0A6A5BLP3_NAEFO</name>
<comment type="caution">
    <text evidence="10">The sequence shown here is derived from an EMBL/GenBank/DDBJ whole genome shotgun (WGS) entry which is preliminary data.</text>
</comment>
<evidence type="ECO:0000259" key="9">
    <source>
        <dbReference type="Pfam" id="PF23726"/>
    </source>
</evidence>
<dbReference type="FunFam" id="1.10.150.910:FF:000002">
    <property type="entry name" value="Splicing factor 3B subunit 3"/>
    <property type="match status" value="1"/>
</dbReference>
<dbReference type="Pfam" id="PF03178">
    <property type="entry name" value="CPSF_A"/>
    <property type="match status" value="1"/>
</dbReference>
<comment type="similarity">
    <text evidence="6">Belongs to the RSE1 family.</text>
</comment>
<dbReference type="PANTHER" id="PTHR10644">
    <property type="entry name" value="DNA REPAIR/RNA PROCESSING CPSF FAMILY"/>
    <property type="match status" value="1"/>
</dbReference>
<dbReference type="InterPro" id="IPR004871">
    <property type="entry name" value="RSE1/DDB1/CPSF1_C"/>
</dbReference>
<dbReference type="InterPro" id="IPR015943">
    <property type="entry name" value="WD40/YVTN_repeat-like_dom_sf"/>
</dbReference>
<dbReference type="GO" id="GO:0006397">
    <property type="term" value="P:mRNA processing"/>
    <property type="evidence" value="ECO:0007669"/>
    <property type="project" value="UniProtKB-KW"/>
</dbReference>
<dbReference type="OMA" id="PRATGHW"/>
<keyword evidence="11" id="KW-1185">Reference proteome</keyword>
<dbReference type="RefSeq" id="XP_044560485.1">
    <property type="nucleotide sequence ID" value="XM_044708586.1"/>
</dbReference>
<evidence type="ECO:0000313" key="10">
    <source>
        <dbReference type="EMBL" id="KAF0975772.1"/>
    </source>
</evidence>
<dbReference type="VEuPathDB" id="AmoebaDB:FDP41_005099"/>
<evidence type="ECO:0000256" key="2">
    <source>
        <dbReference type="ARBA" id="ARBA00022664"/>
    </source>
</evidence>
<evidence type="ECO:0000256" key="3">
    <source>
        <dbReference type="ARBA" id="ARBA00022728"/>
    </source>
</evidence>
<dbReference type="InterPro" id="IPR018846">
    <property type="entry name" value="Beta-prop_RSE1/DDB1/CPSF1_1st"/>
</dbReference>
<dbReference type="EMBL" id="VFQX01000043">
    <property type="protein sequence ID" value="KAF0975772.1"/>
    <property type="molecule type" value="Genomic_DNA"/>
</dbReference>
<evidence type="ECO:0000256" key="5">
    <source>
        <dbReference type="ARBA" id="ARBA00023242"/>
    </source>
</evidence>
<dbReference type="InterPro" id="IPR036322">
    <property type="entry name" value="WD40_repeat_dom_sf"/>
</dbReference>
<dbReference type="InterPro" id="IPR050358">
    <property type="entry name" value="RSE1/DDB1/CFT1"/>
</dbReference>
<dbReference type="InterPro" id="IPR058543">
    <property type="entry name" value="Beta-prop_RSE1/DDB1/CPSF1_2nd"/>
</dbReference>
<evidence type="ECO:0000313" key="11">
    <source>
        <dbReference type="Proteomes" id="UP000444721"/>
    </source>
</evidence>
<dbReference type="OrthoDB" id="436637at2759"/>
<accession>A0A6A5BLP3</accession>
<dbReference type="Pfam" id="PF23726">
    <property type="entry name" value="Beta-prop_RSE1_2nd"/>
    <property type="match status" value="1"/>
</dbReference>
<evidence type="ECO:0000256" key="1">
    <source>
        <dbReference type="ARBA" id="ARBA00004123"/>
    </source>
</evidence>
<keyword evidence="4" id="KW-0508">mRNA splicing</keyword>
<feature type="domain" description="RSE1/DDB1/CPSF1 first beta-propeller" evidence="8">
    <location>
        <begin position="13"/>
        <end position="379"/>
    </location>
</feature>
<dbReference type="FunFam" id="2.130.10.10:FF:000031">
    <property type="entry name" value="Splicing factor 3b subunit 3"/>
    <property type="match status" value="1"/>
</dbReference>
<reference evidence="10 11" key="1">
    <citation type="journal article" date="2019" name="Sci. Rep.">
        <title>Nanopore sequencing improves the draft genome of the human pathogenic amoeba Naegleria fowleri.</title>
        <authorList>
            <person name="Liechti N."/>
            <person name="Schurch N."/>
            <person name="Bruggmann R."/>
            <person name="Wittwer M."/>
        </authorList>
    </citation>
    <scope>NUCLEOTIDE SEQUENCE [LARGE SCALE GENOMIC DNA]</scope>
    <source>
        <strain evidence="10 11">ATCC 30894</strain>
    </source>
</reference>
<keyword evidence="2" id="KW-0507">mRNA processing</keyword>
<dbReference type="GeneID" id="68112317"/>
<evidence type="ECO:0000259" key="8">
    <source>
        <dbReference type="Pfam" id="PF10433"/>
    </source>
</evidence>
<comment type="subcellular location">
    <subcellularLocation>
        <location evidence="1">Nucleus</location>
    </subcellularLocation>
</comment>
<sequence>MQLYHFTLIKPGSIDTAITGCFSGRKVKRNEKLVRATEILVAKGSVLELYDCSEENVPPLTCLLSQDVFGVVRSMVAFKFSNTGDKDYIAIGSDSGSIVILEFNANLNKFVQVHVETYGKTGCRRIVPGQYLAADPQGRALMIGAIEKQKFVYVIRMDGDHLTISSPLEGHSQNTLVYSMIALDVGFDNNPTFACIEVNYEGADESDEAYQSIKKTLTIYELDLGKNTIVKKSAYEIDRSSNMLIQIPEPVRGVLICSENYITYRKDSHNIRVPIPRRAGMPRERGLMIVSSSMHMVKKAADMFLLVQSELGDLYKVSLDLDEQKNVKNISIHYFDTIPVANTFLTLKNGFIFSASEFSDHKLYRLKSIQHSEYEESFEMIDLESFPTFKPYMSHRHIQKVQDLKSLAPITDMKITDLMTEGASQFYALHGRGPHSSLRVLRYGLPVEENVSAPLEQSPPAIFTVKESISSDFDKYIIISFTDFTMVLSIGEKVEEVADSGFLTNTKTIYAANIGEEDLVQIHPRGIIHIGREGERKSGWDSGNKLVEKATVNGYQIVVALSGGEIIYFEYDTNSGQLINTETNDMAQDVACLALCPVSEGHTRARFLAVGFYDKTVRLISLGQYDMMSILSRQALPADPESLSMIELPTGLSAHDGLALYLNIGLSNGVLLRSTVDPHSGELSDTRSRFLGTRPVKLRNIKVKGQNAILALSSKPWLGYFNHGRVEMTPLSYPMLTTATHFASEQIPEGLVSIVGEDLRIISISSIADKFTQDAMPLNYTPRKFVVHDESSNMVILQSDYNTLKPNTRPEYLNFEDTEATPGELNDVAYGAIKTRPRSGQWVSSIRVYSPKRQEHVDEYEFEDNEAALSITTCKFSTTLEGIKPNSTLIVVGTAKDMVLHPTRKCACGYINLFQVTDEGKLQLIHKTEVEDVPYGLHTFRGRLLVGVKNMLRIYDLGKKKLLRKCENKLFPNFITSIAVDGNRIYVGDISESFHFVKYNVQENTLTIFADNTTPRWLTASALLDYNTIAGGDKFGNFFISRLPNDVSDDIEEATNGKEKWIWERGLLNGAPQKATEIVKFYVGSMITSLCKTQLISGGPSVLVYATITGSVGVFVPFTSKKDIDFFTHLEMHLREKNPPLCGRDHLAYRSYYFPVKGVIDGDLIEQFNDLDLQTKAIISEDLQRTPNEIAKKIEDMKNQTGL</sequence>
<evidence type="ECO:0000256" key="6">
    <source>
        <dbReference type="ARBA" id="ARBA00038266"/>
    </source>
</evidence>
<feature type="domain" description="RSE1/DDB1/CPSF1 second beta-propeller" evidence="9">
    <location>
        <begin position="448"/>
        <end position="764"/>
    </location>
</feature>
<dbReference type="Gene3D" id="1.10.150.910">
    <property type="match status" value="1"/>
</dbReference>
<dbReference type="VEuPathDB" id="AmoebaDB:NfTy_051610"/>
<evidence type="ECO:0008006" key="12">
    <source>
        <dbReference type="Google" id="ProtNLM"/>
    </source>
</evidence>
<dbReference type="Gene3D" id="2.130.10.10">
    <property type="entry name" value="YVTN repeat-like/Quinoprotein amine dehydrogenase"/>
    <property type="match status" value="3"/>
</dbReference>
<keyword evidence="5" id="KW-0539">Nucleus</keyword>
<proteinExistence type="inferred from homology"/>
<protein>
    <recommendedName>
        <fullName evidence="12">DNA damage-binding protein 1</fullName>
    </recommendedName>
</protein>